<keyword evidence="6" id="KW-1015">Disulfide bond</keyword>
<evidence type="ECO:0000256" key="2">
    <source>
        <dbReference type="ARBA" id="ARBA00012343"/>
    </source>
</evidence>
<name>A0A844XMT7_9SPHN</name>
<dbReference type="GO" id="GO:0005576">
    <property type="term" value="C:extracellular region"/>
    <property type="evidence" value="ECO:0007669"/>
    <property type="project" value="TreeGrafter"/>
</dbReference>
<evidence type="ECO:0000256" key="1">
    <source>
        <dbReference type="ARBA" id="ARBA00001947"/>
    </source>
</evidence>
<organism evidence="10 11">
    <name type="scientific">Qipengyuania vulgaris</name>
    <dbReference type="NCBI Taxonomy" id="291985"/>
    <lineage>
        <taxon>Bacteria</taxon>
        <taxon>Pseudomonadati</taxon>
        <taxon>Pseudomonadota</taxon>
        <taxon>Alphaproteobacteria</taxon>
        <taxon>Sphingomonadales</taxon>
        <taxon>Erythrobacteraceae</taxon>
        <taxon>Qipengyuania</taxon>
    </lineage>
</organism>
<evidence type="ECO:0000256" key="3">
    <source>
        <dbReference type="ARBA" id="ARBA00022723"/>
    </source>
</evidence>
<feature type="repeat" description="NHL" evidence="9">
    <location>
        <begin position="89"/>
        <end position="130"/>
    </location>
</feature>
<dbReference type="EMBL" id="WTYC01000001">
    <property type="protein sequence ID" value="MXO46920.1"/>
    <property type="molecule type" value="Genomic_DNA"/>
</dbReference>
<keyword evidence="5" id="KW-0677">Repeat</keyword>
<feature type="repeat" description="NHL" evidence="9">
    <location>
        <begin position="184"/>
        <end position="226"/>
    </location>
</feature>
<comment type="caution">
    <text evidence="10">The sequence shown here is derived from an EMBL/GenBank/DDBJ whole genome shotgun (WGS) entry which is preliminary data.</text>
</comment>
<feature type="repeat" description="NHL" evidence="9">
    <location>
        <begin position="141"/>
        <end position="180"/>
    </location>
</feature>
<dbReference type="InterPro" id="IPR011042">
    <property type="entry name" value="6-blade_b-propeller_TolB-like"/>
</dbReference>
<proteinExistence type="predicted"/>
<dbReference type="PANTHER" id="PTHR10680:SF14">
    <property type="entry name" value="PEPTIDYL-GLYCINE ALPHA-AMIDATING MONOOXYGENASE"/>
    <property type="match status" value="1"/>
</dbReference>
<keyword evidence="3" id="KW-0479">Metal-binding</keyword>
<dbReference type="Proteomes" id="UP000448199">
    <property type="component" value="Unassembled WGS sequence"/>
</dbReference>
<dbReference type="GO" id="GO:0006518">
    <property type="term" value="P:peptide metabolic process"/>
    <property type="evidence" value="ECO:0007669"/>
    <property type="project" value="InterPro"/>
</dbReference>
<comment type="cofactor">
    <cofactor evidence="1">
        <name>Zn(2+)</name>
        <dbReference type="ChEBI" id="CHEBI:29105"/>
    </cofactor>
</comment>
<dbReference type="InterPro" id="IPR000720">
    <property type="entry name" value="PHM/PAL"/>
</dbReference>
<keyword evidence="4" id="KW-0732">Signal</keyword>
<keyword evidence="11" id="KW-1185">Reference proteome</keyword>
<dbReference type="GO" id="GO:0016020">
    <property type="term" value="C:membrane"/>
    <property type="evidence" value="ECO:0007669"/>
    <property type="project" value="InterPro"/>
</dbReference>
<dbReference type="InterPro" id="IPR001258">
    <property type="entry name" value="NHL_repeat"/>
</dbReference>
<gene>
    <name evidence="10" type="ORF">GRI69_01425</name>
</gene>
<accession>A0A844XMT7</accession>
<dbReference type="Pfam" id="PF01436">
    <property type="entry name" value="NHL"/>
    <property type="match status" value="2"/>
</dbReference>
<evidence type="ECO:0000256" key="4">
    <source>
        <dbReference type="ARBA" id="ARBA00022729"/>
    </source>
</evidence>
<keyword evidence="8" id="KW-0456">Lyase</keyword>
<dbReference type="PROSITE" id="PS51125">
    <property type="entry name" value="NHL"/>
    <property type="match status" value="3"/>
</dbReference>
<dbReference type="GO" id="GO:0004598">
    <property type="term" value="F:peptidylamidoglycolate lyase activity"/>
    <property type="evidence" value="ECO:0007669"/>
    <property type="project" value="UniProtKB-EC"/>
</dbReference>
<dbReference type="GO" id="GO:0046872">
    <property type="term" value="F:metal ion binding"/>
    <property type="evidence" value="ECO:0007669"/>
    <property type="project" value="UniProtKB-KW"/>
</dbReference>
<dbReference type="CDD" id="cd14958">
    <property type="entry name" value="NHL_PAL_like"/>
    <property type="match status" value="1"/>
</dbReference>
<dbReference type="Pfam" id="PF17170">
    <property type="entry name" value="DUF5128"/>
    <property type="match status" value="1"/>
</dbReference>
<dbReference type="PRINTS" id="PR00790">
    <property type="entry name" value="PAMONOXGNASE"/>
</dbReference>
<evidence type="ECO:0000256" key="6">
    <source>
        <dbReference type="ARBA" id="ARBA00023157"/>
    </source>
</evidence>
<protein>
    <recommendedName>
        <fullName evidence="2">peptidylamidoglycolate lyase</fullName>
        <ecNumber evidence="2">4.3.2.5</ecNumber>
    </recommendedName>
</protein>
<dbReference type="AlphaFoldDB" id="A0A844XMT7"/>
<dbReference type="Gene3D" id="2.120.10.30">
    <property type="entry name" value="TolB, C-terminal domain"/>
    <property type="match status" value="1"/>
</dbReference>
<evidence type="ECO:0000256" key="9">
    <source>
        <dbReference type="PROSITE-ProRule" id="PRU00504"/>
    </source>
</evidence>
<evidence type="ECO:0000256" key="8">
    <source>
        <dbReference type="ARBA" id="ARBA00023239"/>
    </source>
</evidence>
<sequence length="329" mass="35434">MSRSLVLAAGLILASCSGGNPAREEAPAVEVVEGWPDIPESAVFGEPSAVDVDSHGHIFVLHRAGREWEEPFPAEPIADPTVFMFAANGKLLGKWGAGDFVMPHGLSVDEDDNVWITDVGREQVFRFSHDGTQELVLGERGVAGEDESHFGRPTDVAFSQGRVLVADGYTNGRIAVFDREGNFLEQWGEAGDGAGEFDLPHGIAADDERIYVADRENARVQVLSLEGEPLDEFRAGQTGHPYAVKPIGSGYVLVVEGRDMLDRFGAIGRLYRSDGALERVFDIGLDPRTGVSLGHDVAVGRDGSVYVVDNRSSRVVKFELASAGVVTED</sequence>
<evidence type="ECO:0000256" key="7">
    <source>
        <dbReference type="ARBA" id="ARBA00023180"/>
    </source>
</evidence>
<evidence type="ECO:0000256" key="5">
    <source>
        <dbReference type="ARBA" id="ARBA00022737"/>
    </source>
</evidence>
<keyword evidence="7" id="KW-0325">Glycoprotein</keyword>
<dbReference type="PROSITE" id="PS51257">
    <property type="entry name" value="PROKAR_LIPOPROTEIN"/>
    <property type="match status" value="1"/>
</dbReference>
<evidence type="ECO:0000313" key="10">
    <source>
        <dbReference type="EMBL" id="MXO46920.1"/>
    </source>
</evidence>
<dbReference type="EC" id="4.3.2.5" evidence="2"/>
<dbReference type="PANTHER" id="PTHR10680">
    <property type="entry name" value="PEPTIDYL-GLYCINE ALPHA-AMIDATING MONOOXYGENASE"/>
    <property type="match status" value="1"/>
</dbReference>
<evidence type="ECO:0000313" key="11">
    <source>
        <dbReference type="Proteomes" id="UP000448199"/>
    </source>
</evidence>
<dbReference type="SUPFAM" id="SSF101898">
    <property type="entry name" value="NHL repeat"/>
    <property type="match status" value="1"/>
</dbReference>
<dbReference type="OrthoDB" id="9792285at2"/>
<reference evidence="10 11" key="1">
    <citation type="submission" date="2019-12" db="EMBL/GenBank/DDBJ databases">
        <title>Genomic-based taxomic classification of the family Erythrobacteraceae.</title>
        <authorList>
            <person name="Xu L."/>
        </authorList>
    </citation>
    <scope>NUCLEOTIDE SEQUENCE [LARGE SCALE GENOMIC DNA]</scope>
    <source>
        <strain evidence="10 11">DSM 17792</strain>
    </source>
</reference>